<feature type="domain" description="Acetyl-CoA dehydrogenase-like C-terminal" evidence="10">
    <location>
        <begin position="477"/>
        <end position="600"/>
    </location>
</feature>
<evidence type="ECO:0000256" key="2">
    <source>
        <dbReference type="ARBA" id="ARBA00009347"/>
    </source>
</evidence>
<dbReference type="Gene3D" id="1.10.540.10">
    <property type="entry name" value="Acyl-CoA dehydrogenase/oxidase, N-terminal domain"/>
    <property type="match status" value="1"/>
</dbReference>
<feature type="domain" description="Acyl-CoA oxidase/dehydrogenase middle" evidence="8">
    <location>
        <begin position="163"/>
        <end position="278"/>
    </location>
</feature>
<dbReference type="InterPro" id="IPR009075">
    <property type="entry name" value="AcylCo_DH/oxidase_C"/>
</dbReference>
<dbReference type="Proteomes" id="UP001170481">
    <property type="component" value="Unassembled WGS sequence"/>
</dbReference>
<comment type="similarity">
    <text evidence="2 6">Belongs to the acyl-CoA dehydrogenase family.</text>
</comment>
<evidence type="ECO:0000256" key="5">
    <source>
        <dbReference type="ARBA" id="ARBA00023002"/>
    </source>
</evidence>
<name>A0AAP4WVU6_9GAMM</name>
<organism evidence="11 12">
    <name type="scientific">Cobetia amphilecti</name>
    <dbReference type="NCBI Taxonomy" id="1055104"/>
    <lineage>
        <taxon>Bacteria</taxon>
        <taxon>Pseudomonadati</taxon>
        <taxon>Pseudomonadota</taxon>
        <taxon>Gammaproteobacteria</taxon>
        <taxon>Oceanospirillales</taxon>
        <taxon>Halomonadaceae</taxon>
        <taxon>Cobetia</taxon>
    </lineage>
</organism>
<evidence type="ECO:0000256" key="4">
    <source>
        <dbReference type="ARBA" id="ARBA00022827"/>
    </source>
</evidence>
<dbReference type="InterPro" id="IPR006091">
    <property type="entry name" value="Acyl-CoA_Oxase/DH_mid-dom"/>
</dbReference>
<keyword evidence="5 6" id="KW-0560">Oxidoreductase</keyword>
<dbReference type="Gene3D" id="2.40.110.10">
    <property type="entry name" value="Butyryl-CoA Dehydrogenase, subunit A, domain 2"/>
    <property type="match status" value="1"/>
</dbReference>
<dbReference type="GO" id="GO:0016627">
    <property type="term" value="F:oxidoreductase activity, acting on the CH-CH group of donors"/>
    <property type="evidence" value="ECO:0007669"/>
    <property type="project" value="InterPro"/>
</dbReference>
<evidence type="ECO:0000259" key="10">
    <source>
        <dbReference type="Pfam" id="PF12806"/>
    </source>
</evidence>
<dbReference type="AlphaFoldDB" id="A0AAP4WVU6"/>
<proteinExistence type="inferred from homology"/>
<dbReference type="Pfam" id="PF02771">
    <property type="entry name" value="Acyl-CoA_dh_N"/>
    <property type="match status" value="1"/>
</dbReference>
<dbReference type="InterPro" id="IPR025878">
    <property type="entry name" value="Acyl-CoA_dh-like_C_dom"/>
</dbReference>
<sequence>MAKYQAPLKDARFILDEVFAAEQEWAGMTATEEVNVELAEAILEEGARVTQAELLPLNLSGDAEGAHFENGHVTTPKGFKEAYRVLAEGGWMGLGGNPEYGGQGMPKMLTVAFEEMLYATNTSFALYPALNAGACLAVDSHAPESVKQVFLPRMYAGDWLGTMCLTEPHCGTDLGLIRTRAEPLEGDDLLLGLPRYRLTGTKIWITGGEHDMVDNIVHLVLAKLPDAPPGTRGISLFLVSKYLLDADGQPTTPNAVSCGSIEHKMGIKGSATCVMNFDGAEGVLIGEPHQGLAAMFTMMNYERLSIGLQGLGLGEVAYQSAMDFAAERLQSRAPTGAKAPDKPADPILVHPDVRRMALEVRVWNETGRAFAVFVGQQLDRVKYHADDAVKADADALVQFMTPIAKALLTDRGFDATVMAQQLYGGNGYCVEWGAEQYVRDARIAMIYEGTNGIQAMDLVGRKLYRNRGAHVASFAALVRAELERQADDAQTRPFAEACKTELERLERVSEQLLARADDNPEELGAAACDYLNLAGLCVYSYLWLRMARAAAHGLAQAGASGEAFYRRKLALGEYFVARVLPRAVALEAQISAGAAPLMAFSLEDFAPEQ</sequence>
<evidence type="ECO:0000259" key="9">
    <source>
        <dbReference type="Pfam" id="PF02771"/>
    </source>
</evidence>
<reference evidence="11" key="1">
    <citation type="submission" date="2023-07" db="EMBL/GenBank/DDBJ databases">
        <title>Genome content predicts the carbon catabolic preferences of heterotrophic bacteria.</title>
        <authorList>
            <person name="Gralka M."/>
        </authorList>
    </citation>
    <scope>NUCLEOTIDE SEQUENCE</scope>
    <source>
        <strain evidence="11">C2R13</strain>
    </source>
</reference>
<dbReference type="InterPro" id="IPR052166">
    <property type="entry name" value="Diverse_Acyl-CoA_DH"/>
</dbReference>
<dbReference type="Pfam" id="PF02770">
    <property type="entry name" value="Acyl-CoA_dh_M"/>
    <property type="match status" value="1"/>
</dbReference>
<dbReference type="EMBL" id="JAUORK010000011">
    <property type="protein sequence ID" value="MDO6672455.1"/>
    <property type="molecule type" value="Genomic_DNA"/>
</dbReference>
<dbReference type="InterPro" id="IPR013786">
    <property type="entry name" value="AcylCoA_DH/ox_N"/>
</dbReference>
<keyword evidence="4 6" id="KW-0274">FAD</keyword>
<gene>
    <name evidence="11" type="ORF">Q4535_10025</name>
</gene>
<evidence type="ECO:0000256" key="1">
    <source>
        <dbReference type="ARBA" id="ARBA00001974"/>
    </source>
</evidence>
<dbReference type="InterPro" id="IPR046373">
    <property type="entry name" value="Acyl-CoA_Oxase/DH_mid-dom_sf"/>
</dbReference>
<comment type="cofactor">
    <cofactor evidence="1 6">
        <name>FAD</name>
        <dbReference type="ChEBI" id="CHEBI:57692"/>
    </cofactor>
</comment>
<evidence type="ECO:0000256" key="6">
    <source>
        <dbReference type="RuleBase" id="RU362125"/>
    </source>
</evidence>
<evidence type="ECO:0000256" key="3">
    <source>
        <dbReference type="ARBA" id="ARBA00022630"/>
    </source>
</evidence>
<keyword evidence="3 6" id="KW-0285">Flavoprotein</keyword>
<comment type="caution">
    <text evidence="11">The sequence shown here is derived from an EMBL/GenBank/DDBJ whole genome shotgun (WGS) entry which is preliminary data.</text>
</comment>
<evidence type="ECO:0000313" key="11">
    <source>
        <dbReference type="EMBL" id="MDO6672455.1"/>
    </source>
</evidence>
<dbReference type="Pfam" id="PF00441">
    <property type="entry name" value="Acyl-CoA_dh_1"/>
    <property type="match status" value="1"/>
</dbReference>
<dbReference type="InterPro" id="IPR037069">
    <property type="entry name" value="AcylCoA_DH/ox_N_sf"/>
</dbReference>
<dbReference type="InterPro" id="IPR036250">
    <property type="entry name" value="AcylCo_DH-like_C"/>
</dbReference>
<dbReference type="SUPFAM" id="SSF56645">
    <property type="entry name" value="Acyl-CoA dehydrogenase NM domain-like"/>
    <property type="match status" value="1"/>
</dbReference>
<dbReference type="Pfam" id="PF12806">
    <property type="entry name" value="Acyl-CoA_dh_C"/>
    <property type="match status" value="1"/>
</dbReference>
<evidence type="ECO:0000259" key="7">
    <source>
        <dbReference type="Pfam" id="PF00441"/>
    </source>
</evidence>
<evidence type="ECO:0000313" key="12">
    <source>
        <dbReference type="Proteomes" id="UP001170481"/>
    </source>
</evidence>
<accession>A0AAP4WVU6</accession>
<dbReference type="PANTHER" id="PTHR42803:SF1">
    <property type="entry name" value="BROAD-SPECIFICITY LINEAR ACYL-COA DEHYDROGENASE FADE5"/>
    <property type="match status" value="1"/>
</dbReference>
<feature type="domain" description="Acyl-CoA dehydrogenase/oxidase C-terminal" evidence="7">
    <location>
        <begin position="290"/>
        <end position="458"/>
    </location>
</feature>
<evidence type="ECO:0000259" key="8">
    <source>
        <dbReference type="Pfam" id="PF02770"/>
    </source>
</evidence>
<dbReference type="PANTHER" id="PTHR42803">
    <property type="entry name" value="ACYL-COA DEHYDROGENASE"/>
    <property type="match status" value="1"/>
</dbReference>
<dbReference type="RefSeq" id="WP_303594086.1">
    <property type="nucleotide sequence ID" value="NZ_JAUORK010000011.1"/>
</dbReference>
<feature type="domain" description="Acyl-CoA dehydrogenase/oxidase N-terminal" evidence="9">
    <location>
        <begin position="76"/>
        <end position="158"/>
    </location>
</feature>
<dbReference type="Gene3D" id="1.20.140.10">
    <property type="entry name" value="Butyryl-CoA Dehydrogenase, subunit A, domain 3"/>
    <property type="match status" value="1"/>
</dbReference>
<dbReference type="SUPFAM" id="SSF47203">
    <property type="entry name" value="Acyl-CoA dehydrogenase C-terminal domain-like"/>
    <property type="match status" value="1"/>
</dbReference>
<dbReference type="GO" id="GO:0050660">
    <property type="term" value="F:flavin adenine dinucleotide binding"/>
    <property type="evidence" value="ECO:0007669"/>
    <property type="project" value="InterPro"/>
</dbReference>
<protein>
    <submittedName>
        <fullName evidence="11">Acyl-CoA dehydrogenase C-terminal domain-containing protein</fullName>
    </submittedName>
</protein>
<dbReference type="InterPro" id="IPR009100">
    <property type="entry name" value="AcylCoA_DH/oxidase_NM_dom_sf"/>
</dbReference>